<dbReference type="GO" id="GO:0030246">
    <property type="term" value="F:carbohydrate binding"/>
    <property type="evidence" value="ECO:0007669"/>
    <property type="project" value="UniProtKB-ARBA"/>
</dbReference>
<keyword evidence="3 4" id="KW-0732">Signal</keyword>
<feature type="chain" id="PRO_5016786582" evidence="4">
    <location>
        <begin position="27"/>
        <end position="377"/>
    </location>
</feature>
<comment type="caution">
    <text evidence="6">The sequence shown here is derived from an EMBL/GenBank/DDBJ whole genome shotgun (WGS) entry which is preliminary data.</text>
</comment>
<dbReference type="PANTHER" id="PTHR46847">
    <property type="entry name" value="D-ALLOSE-BINDING PERIPLASMIC PROTEIN-RELATED"/>
    <property type="match status" value="1"/>
</dbReference>
<evidence type="ECO:0000256" key="2">
    <source>
        <dbReference type="ARBA" id="ARBA00007639"/>
    </source>
</evidence>
<dbReference type="GO" id="GO:0030313">
    <property type="term" value="C:cell envelope"/>
    <property type="evidence" value="ECO:0007669"/>
    <property type="project" value="UniProtKB-SubCell"/>
</dbReference>
<reference evidence="6 7" key="1">
    <citation type="submission" date="2018-06" db="EMBL/GenBank/DDBJ databases">
        <title>Genomic Encyclopedia of Type Strains, Phase IV (KMG-IV): sequencing the most valuable type-strain genomes for metagenomic binning, comparative biology and taxonomic classification.</title>
        <authorList>
            <person name="Goeker M."/>
        </authorList>
    </citation>
    <scope>NUCLEOTIDE SEQUENCE [LARGE SCALE GENOMIC DNA]</scope>
    <source>
        <strain evidence="6 7">DSM 24875</strain>
    </source>
</reference>
<dbReference type="AlphaFoldDB" id="A0A366EYA5"/>
<dbReference type="SUPFAM" id="SSF53822">
    <property type="entry name" value="Periplasmic binding protein-like I"/>
    <property type="match status" value="1"/>
</dbReference>
<dbReference type="Proteomes" id="UP000253529">
    <property type="component" value="Unassembled WGS sequence"/>
</dbReference>
<gene>
    <name evidence="6" type="ORF">DFR50_12712</name>
</gene>
<dbReference type="EMBL" id="QNRK01000027">
    <property type="protein sequence ID" value="RBP07367.1"/>
    <property type="molecule type" value="Genomic_DNA"/>
</dbReference>
<dbReference type="RefSeq" id="WP_113891295.1">
    <property type="nucleotide sequence ID" value="NZ_QNRK01000027.1"/>
</dbReference>
<feature type="domain" description="Periplasmic binding protein" evidence="5">
    <location>
        <begin position="63"/>
        <end position="319"/>
    </location>
</feature>
<evidence type="ECO:0000256" key="3">
    <source>
        <dbReference type="ARBA" id="ARBA00022729"/>
    </source>
</evidence>
<evidence type="ECO:0000256" key="1">
    <source>
        <dbReference type="ARBA" id="ARBA00004196"/>
    </source>
</evidence>
<evidence type="ECO:0000313" key="7">
    <source>
        <dbReference type="Proteomes" id="UP000253529"/>
    </source>
</evidence>
<evidence type="ECO:0000256" key="4">
    <source>
        <dbReference type="SAM" id="SignalP"/>
    </source>
</evidence>
<sequence length="377" mass="40186">MQLVRRLGICALAGSALAICALSARAAGPEVVAGPSADPKCFVPWADSTKFFKFPAKAGPYRVALANGYIANTWRIQMIQTAKAYAAQPDVAARLKEFKVVSTGEDVAAQIAAVNNFIDSGYDAIVVDAQNPEAFKPVVRRARQAGVVLVAFDNILDTEEAINVDVDQKGLGVYWAKWLVDTIPNGGKILEIRGVAGTSVDRDRHDGIHETLDKSGKKWDVIEVYGKWDDPTAQKVTADAIAVQKHFDGFTAQGGDTGAVQAMIDARQPFVPFGGETENGFRKFCAKYGADGLKCASGGTGPAQVAVAIKTALAALEGQVVPQSVKLPLATAEYPNFKDGVNFYSNLSDNFFVGNSFPTCGINFNAAEIMGQSKENK</sequence>
<dbReference type="Pfam" id="PF13407">
    <property type="entry name" value="Peripla_BP_4"/>
    <property type="match status" value="1"/>
</dbReference>
<dbReference type="OrthoDB" id="9147297at2"/>
<comment type="similarity">
    <text evidence="2">Belongs to the bacterial solute-binding protein 2 family.</text>
</comment>
<organism evidence="6 7">
    <name type="scientific">Roseiarcus fermentans</name>
    <dbReference type="NCBI Taxonomy" id="1473586"/>
    <lineage>
        <taxon>Bacteria</taxon>
        <taxon>Pseudomonadati</taxon>
        <taxon>Pseudomonadota</taxon>
        <taxon>Alphaproteobacteria</taxon>
        <taxon>Hyphomicrobiales</taxon>
        <taxon>Roseiarcaceae</taxon>
        <taxon>Roseiarcus</taxon>
    </lineage>
</organism>
<accession>A0A366EYA5</accession>
<dbReference type="InterPro" id="IPR025997">
    <property type="entry name" value="SBP_2_dom"/>
</dbReference>
<comment type="subcellular location">
    <subcellularLocation>
        <location evidence="1">Cell envelope</location>
    </subcellularLocation>
</comment>
<proteinExistence type="inferred from homology"/>
<evidence type="ECO:0000259" key="5">
    <source>
        <dbReference type="Pfam" id="PF13407"/>
    </source>
</evidence>
<protein>
    <submittedName>
        <fullName evidence="6">Monosaccharide ABC transporter substrate-binding protein (CUT2 family)</fullName>
    </submittedName>
</protein>
<dbReference type="Gene3D" id="3.40.50.2300">
    <property type="match status" value="2"/>
</dbReference>
<keyword evidence="7" id="KW-1185">Reference proteome</keyword>
<evidence type="ECO:0000313" key="6">
    <source>
        <dbReference type="EMBL" id="RBP07367.1"/>
    </source>
</evidence>
<feature type="signal peptide" evidence="4">
    <location>
        <begin position="1"/>
        <end position="26"/>
    </location>
</feature>
<dbReference type="InterPro" id="IPR028082">
    <property type="entry name" value="Peripla_BP_I"/>
</dbReference>
<name>A0A366EYA5_9HYPH</name>
<dbReference type="CDD" id="cd19998">
    <property type="entry name" value="PBP1_ABC_sugar_binding-like"/>
    <property type="match status" value="1"/>
</dbReference>
<dbReference type="PANTHER" id="PTHR46847:SF1">
    <property type="entry name" value="D-ALLOSE-BINDING PERIPLASMIC PROTEIN-RELATED"/>
    <property type="match status" value="1"/>
</dbReference>